<evidence type="ECO:0000313" key="3">
    <source>
        <dbReference type="Proteomes" id="UP000800200"/>
    </source>
</evidence>
<feature type="compositionally biased region" description="Basic and acidic residues" evidence="1">
    <location>
        <begin position="537"/>
        <end position="552"/>
    </location>
</feature>
<keyword evidence="3" id="KW-1185">Reference proteome</keyword>
<sequence>MSTSTPERRTPAWGRKSTGSPRVMDCVSNPTLFNIVSIHTAKCALCDARNMDTMRRCPGCTYQICQPCYHDRNGVPLIHGNLTSTPAGLPISPPRMPLFSPPGSLNAVLAGAASGSNSGAADPTEGWNMEQGSVSKKTPKPLGKRGRAKGKAVVTSDSDDDFEPVVNSPTPRSKRARKLEGAKKGLQAMGSVQEGAASPKATRRTTTSRTPKTAPRSSSAYKAGTAKYATNPATMADSADRIDLDSLSDDTIGGESNTLPKDNPRALEDYSAEELIEEFQIENGLPGYTFEGHLLAGVNTRIDNPVIHIPEKVKRGFKEGPRAEQIQQNITQKFREKLHAETGQTMEGTQNTASEKIVESQENQPTPDAPSKQPTVRDFVDATAKKIPHHTALNRDQQQVLFVGMNEAARKLTIQFRNESADMIRNLINFGLDMPMNHLGPNQQLIVDKKVREAGDSIMKVFEEETGLQLPCSLPSSPPSLPPVGMYQVSPKKRTPSPVSRESLLHPAAVDVSRLSPATDPGIPGYEGSTRQGPADARLKGRDTAEAEKRSSSEPPPS</sequence>
<feature type="region of interest" description="Disordered" evidence="1">
    <location>
        <begin position="470"/>
        <end position="558"/>
    </location>
</feature>
<feature type="compositionally biased region" description="Basic and acidic residues" evidence="1">
    <location>
        <begin position="1"/>
        <end position="10"/>
    </location>
</feature>
<proteinExistence type="predicted"/>
<evidence type="ECO:0000313" key="2">
    <source>
        <dbReference type="EMBL" id="KAF2194176.1"/>
    </source>
</evidence>
<evidence type="ECO:0000256" key="1">
    <source>
        <dbReference type="SAM" id="MobiDB-lite"/>
    </source>
</evidence>
<accession>A0A6A6EWA2</accession>
<feature type="compositionally biased region" description="Low complexity" evidence="1">
    <location>
        <begin position="111"/>
        <end position="121"/>
    </location>
</feature>
<organism evidence="2 3">
    <name type="scientific">Zopfia rhizophila CBS 207.26</name>
    <dbReference type="NCBI Taxonomy" id="1314779"/>
    <lineage>
        <taxon>Eukaryota</taxon>
        <taxon>Fungi</taxon>
        <taxon>Dikarya</taxon>
        <taxon>Ascomycota</taxon>
        <taxon>Pezizomycotina</taxon>
        <taxon>Dothideomycetes</taxon>
        <taxon>Dothideomycetes incertae sedis</taxon>
        <taxon>Zopfiaceae</taxon>
        <taxon>Zopfia</taxon>
    </lineage>
</organism>
<feature type="compositionally biased region" description="Basic residues" evidence="1">
    <location>
        <begin position="137"/>
        <end position="150"/>
    </location>
</feature>
<dbReference type="Proteomes" id="UP000800200">
    <property type="component" value="Unassembled WGS sequence"/>
</dbReference>
<feature type="region of interest" description="Disordered" evidence="1">
    <location>
        <begin position="341"/>
        <end position="375"/>
    </location>
</feature>
<protein>
    <submittedName>
        <fullName evidence="2">Uncharacterized protein</fullName>
    </submittedName>
</protein>
<dbReference type="AlphaFoldDB" id="A0A6A6EWA2"/>
<feature type="region of interest" description="Disordered" evidence="1">
    <location>
        <begin position="111"/>
        <end position="226"/>
    </location>
</feature>
<feature type="region of interest" description="Disordered" evidence="1">
    <location>
        <begin position="1"/>
        <end position="20"/>
    </location>
</feature>
<gene>
    <name evidence="2" type="ORF">K469DRAFT_782894</name>
</gene>
<reference evidence="2" key="1">
    <citation type="journal article" date="2020" name="Stud. Mycol.">
        <title>101 Dothideomycetes genomes: a test case for predicting lifestyles and emergence of pathogens.</title>
        <authorList>
            <person name="Haridas S."/>
            <person name="Albert R."/>
            <person name="Binder M."/>
            <person name="Bloem J."/>
            <person name="Labutti K."/>
            <person name="Salamov A."/>
            <person name="Andreopoulos B."/>
            <person name="Baker S."/>
            <person name="Barry K."/>
            <person name="Bills G."/>
            <person name="Bluhm B."/>
            <person name="Cannon C."/>
            <person name="Castanera R."/>
            <person name="Culley D."/>
            <person name="Daum C."/>
            <person name="Ezra D."/>
            <person name="Gonzalez J."/>
            <person name="Henrissat B."/>
            <person name="Kuo A."/>
            <person name="Liang C."/>
            <person name="Lipzen A."/>
            <person name="Lutzoni F."/>
            <person name="Magnuson J."/>
            <person name="Mondo S."/>
            <person name="Nolan M."/>
            <person name="Ohm R."/>
            <person name="Pangilinan J."/>
            <person name="Park H.-J."/>
            <person name="Ramirez L."/>
            <person name="Alfaro M."/>
            <person name="Sun H."/>
            <person name="Tritt A."/>
            <person name="Yoshinaga Y."/>
            <person name="Zwiers L.-H."/>
            <person name="Turgeon B."/>
            <person name="Goodwin S."/>
            <person name="Spatafora J."/>
            <person name="Crous P."/>
            <person name="Grigoriev I."/>
        </authorList>
    </citation>
    <scope>NUCLEOTIDE SEQUENCE</scope>
    <source>
        <strain evidence="2">CBS 207.26</strain>
    </source>
</reference>
<feature type="compositionally biased region" description="Polar residues" evidence="1">
    <location>
        <begin position="342"/>
        <end position="366"/>
    </location>
</feature>
<dbReference type="EMBL" id="ML994612">
    <property type="protein sequence ID" value="KAF2194176.1"/>
    <property type="molecule type" value="Genomic_DNA"/>
</dbReference>
<dbReference type="OrthoDB" id="4755622at2759"/>
<name>A0A6A6EWA2_9PEZI</name>
<feature type="compositionally biased region" description="Low complexity" evidence="1">
    <location>
        <begin position="196"/>
        <end position="219"/>
    </location>
</feature>
<feature type="region of interest" description="Disordered" evidence="1">
    <location>
        <begin position="240"/>
        <end position="265"/>
    </location>
</feature>